<dbReference type="NCBIfam" id="TIGR00997">
    <property type="entry name" value="ispZ"/>
    <property type="match status" value="1"/>
</dbReference>
<reference evidence="7 8" key="2">
    <citation type="submission" date="2017-06" db="EMBL/GenBank/DDBJ databases">
        <authorList>
            <person name="Kim H.J."/>
            <person name="Triplett B.A."/>
        </authorList>
    </citation>
    <scope>NUCLEOTIDE SEQUENCE [LARGE SCALE GENOMIC DNA]</scope>
    <source>
        <strain evidence="7">Kingella_eburonensis</strain>
    </source>
</reference>
<comment type="subcellular location">
    <subcellularLocation>
        <location evidence="5">Cell inner membrane</location>
        <topology evidence="5">Multi-pass membrane protein</topology>
    </subcellularLocation>
</comment>
<gene>
    <name evidence="5 7" type="primary">yciB</name>
    <name evidence="7" type="ORF">KEBURONENSIS_00494</name>
    <name evidence="6" type="ORF">KEBURONENSIS_00915</name>
</gene>
<dbReference type="GO" id="GO:0005886">
    <property type="term" value="C:plasma membrane"/>
    <property type="evidence" value="ECO:0007669"/>
    <property type="project" value="UniProtKB-SubCell"/>
</dbReference>
<dbReference type="EMBL" id="FXUV01000011">
    <property type="protein sequence ID" value="SMQ11910.1"/>
    <property type="molecule type" value="Genomic_DNA"/>
</dbReference>
<dbReference type="PANTHER" id="PTHR36917">
    <property type="entry name" value="INTRACELLULAR SEPTATION PROTEIN A-RELATED"/>
    <property type="match status" value="1"/>
</dbReference>
<dbReference type="STRING" id="1522312.GCA_900177895_01367"/>
<evidence type="ECO:0000313" key="7">
    <source>
        <dbReference type="EMBL" id="SNB82301.1"/>
    </source>
</evidence>
<reference evidence="6" key="1">
    <citation type="submission" date="2017-05" db="EMBL/GenBank/DDBJ databases">
        <authorList>
            <person name="Song R."/>
            <person name="Chenine A.L."/>
            <person name="Ruprecht R.M."/>
        </authorList>
    </citation>
    <scope>NUCLEOTIDE SEQUENCE</scope>
    <source>
        <strain evidence="6">Kingella_eburonensis</strain>
    </source>
</reference>
<evidence type="ECO:0000256" key="2">
    <source>
        <dbReference type="ARBA" id="ARBA00022692"/>
    </source>
</evidence>
<comment type="similarity">
    <text evidence="5">Belongs to the YciB family.</text>
</comment>
<evidence type="ECO:0000256" key="4">
    <source>
        <dbReference type="ARBA" id="ARBA00023136"/>
    </source>
</evidence>
<dbReference type="Proteomes" id="UP000215450">
    <property type="component" value="Unassembled WGS sequence"/>
</dbReference>
<feature type="transmembrane region" description="Helical" evidence="5">
    <location>
        <begin position="52"/>
        <end position="69"/>
    </location>
</feature>
<sequence length="180" mass="20934">MKALSDFIAIILFFATYSLTKNMVTATIVAVVVGIFQAAFTYWKEKKLEPMQWLSLVLIVVFGSLTIIFNDRTFIMLKTTILPWLMAIVMLAMQLRGKNGVKLLLKKELTLPENVWNNLSYAWIIFFVFLGALNLFIAYPFTLEREQIWMNFKLWGYMPISVLFSIAQGIYLYKHLPKEN</sequence>
<dbReference type="RefSeq" id="WP_095062010.1">
    <property type="nucleotide sequence ID" value="NZ_FXUV02000065.1"/>
</dbReference>
<keyword evidence="2 5" id="KW-0812">Transmembrane</keyword>
<evidence type="ECO:0000256" key="1">
    <source>
        <dbReference type="ARBA" id="ARBA00022475"/>
    </source>
</evidence>
<dbReference type="HAMAP" id="MF_00189">
    <property type="entry name" value="YciB"/>
    <property type="match status" value="1"/>
</dbReference>
<dbReference type="EMBL" id="FXUV02000065">
    <property type="protein sequence ID" value="SNB82301.1"/>
    <property type="molecule type" value="Genomic_DNA"/>
</dbReference>
<accession>A0A238TEA4</accession>
<feature type="transmembrane region" description="Helical" evidence="5">
    <location>
        <begin position="7"/>
        <end position="40"/>
    </location>
</feature>
<proteinExistence type="inferred from homology"/>
<comment type="function">
    <text evidence="5">Plays a role in cell envelope biogenesis, maintenance of cell envelope integrity and membrane homeostasis.</text>
</comment>
<protein>
    <recommendedName>
        <fullName evidence="5">Inner membrane-spanning protein YciB</fullName>
    </recommendedName>
</protein>
<dbReference type="OrthoDB" id="9788219at2"/>
<feature type="transmembrane region" description="Helical" evidence="5">
    <location>
        <begin position="154"/>
        <end position="173"/>
    </location>
</feature>
<dbReference type="AlphaFoldDB" id="A0A238TEA4"/>
<keyword evidence="8" id="KW-1185">Reference proteome</keyword>
<dbReference type="NCBIfam" id="NF001325">
    <property type="entry name" value="PRK00259.1-3"/>
    <property type="match status" value="1"/>
</dbReference>
<organism evidence="7 8">
    <name type="scientific">Kingella negevensis</name>
    <dbReference type="NCBI Taxonomy" id="1522312"/>
    <lineage>
        <taxon>Bacteria</taxon>
        <taxon>Pseudomonadati</taxon>
        <taxon>Pseudomonadota</taxon>
        <taxon>Betaproteobacteria</taxon>
        <taxon>Neisseriales</taxon>
        <taxon>Neisseriaceae</taxon>
        <taxon>Kingella</taxon>
    </lineage>
</organism>
<keyword evidence="1 5" id="KW-1003">Cell membrane</keyword>
<feature type="transmembrane region" description="Helical" evidence="5">
    <location>
        <begin position="121"/>
        <end position="142"/>
    </location>
</feature>
<evidence type="ECO:0000313" key="8">
    <source>
        <dbReference type="Proteomes" id="UP000215450"/>
    </source>
</evidence>
<keyword evidence="4 5" id="KW-0472">Membrane</keyword>
<keyword evidence="3 5" id="KW-1133">Transmembrane helix</keyword>
<evidence type="ECO:0000256" key="3">
    <source>
        <dbReference type="ARBA" id="ARBA00022989"/>
    </source>
</evidence>
<keyword evidence="5" id="KW-0997">Cell inner membrane</keyword>
<feature type="transmembrane region" description="Helical" evidence="5">
    <location>
        <begin position="81"/>
        <end position="97"/>
    </location>
</feature>
<evidence type="ECO:0000256" key="5">
    <source>
        <dbReference type="HAMAP-Rule" id="MF_00189"/>
    </source>
</evidence>
<evidence type="ECO:0000313" key="6">
    <source>
        <dbReference type="EMBL" id="SMQ11910.1"/>
    </source>
</evidence>
<dbReference type="PANTHER" id="PTHR36917:SF1">
    <property type="entry name" value="INNER MEMBRANE-SPANNING PROTEIN YCIB"/>
    <property type="match status" value="1"/>
</dbReference>
<dbReference type="InterPro" id="IPR006008">
    <property type="entry name" value="YciB"/>
</dbReference>
<dbReference type="Pfam" id="PF04279">
    <property type="entry name" value="IspA"/>
    <property type="match status" value="1"/>
</dbReference>
<name>A0A238TEA4_9NEIS</name>